<dbReference type="GO" id="GO:0000373">
    <property type="term" value="P:Group II intron splicing"/>
    <property type="evidence" value="ECO:0007669"/>
    <property type="project" value="TreeGrafter"/>
</dbReference>
<dbReference type="Pfam" id="PF03161">
    <property type="entry name" value="LAGLIDADG_2"/>
    <property type="match status" value="1"/>
</dbReference>
<accession>A0A2H0EDI6</accession>
<comment type="caution">
    <text evidence="2">The sequence shown here is derived from an EMBL/GenBank/DDBJ whole genome shotgun (WGS) entry which is preliminary data.</text>
</comment>
<dbReference type="PANTHER" id="PTHR47539:SF1">
    <property type="entry name" value="PENTATRICOPEPTIDE REPEAT-CONTAINING PROTEIN OTP51, CHLOROPLASTIC"/>
    <property type="match status" value="1"/>
</dbReference>
<dbReference type="GO" id="GO:0045292">
    <property type="term" value="P:mRNA cis splicing, via spliceosome"/>
    <property type="evidence" value="ECO:0007669"/>
    <property type="project" value="TreeGrafter"/>
</dbReference>
<evidence type="ECO:0000313" key="3">
    <source>
        <dbReference type="Proteomes" id="UP000229241"/>
    </source>
</evidence>
<protein>
    <recommendedName>
        <fullName evidence="1">Homing endonuclease LAGLIDADG domain-containing protein</fullName>
    </recommendedName>
</protein>
<dbReference type="InterPro" id="IPR027434">
    <property type="entry name" value="Homing_endonucl"/>
</dbReference>
<dbReference type="Gene3D" id="3.10.28.10">
    <property type="entry name" value="Homing endonucleases"/>
    <property type="match status" value="2"/>
</dbReference>
<proteinExistence type="predicted"/>
<sequence>MKGIPKEAKKQLSDRQYKLVIGTLLGDACFLKPYNWGTNYRLQIGHSKKQKDYVFWKYKELKDWVRSKPKFIKGNQSWRFRTRTNAIFSKMARDFYVNGKKIIPNYVFDLITDPLVLAVWYMDDGGVRRYKGKVYNIYLNTQSFTKEEVEKISDALLKRMGILSTLEYNRKRWRLRINNKFTPKFLKIVNPYILSGFNYKIL</sequence>
<dbReference type="InterPro" id="IPR052500">
    <property type="entry name" value="Chloro/Mito_RNA_Process"/>
</dbReference>
<dbReference type="InterPro" id="IPR004860">
    <property type="entry name" value="LAGLIDADG_dom"/>
</dbReference>
<evidence type="ECO:0000259" key="1">
    <source>
        <dbReference type="Pfam" id="PF03161"/>
    </source>
</evidence>
<gene>
    <name evidence="2" type="ORF">COW77_00245</name>
</gene>
<organism evidence="2 3">
    <name type="scientific">Candidatus Wolfebacteria bacterium CG18_big_fil_WC_8_21_14_2_50_39_7</name>
    <dbReference type="NCBI Taxonomy" id="1975071"/>
    <lineage>
        <taxon>Bacteria</taxon>
        <taxon>Candidatus Wolfeibacteriota</taxon>
    </lineage>
</organism>
<dbReference type="SUPFAM" id="SSF55608">
    <property type="entry name" value="Homing endonucleases"/>
    <property type="match status" value="1"/>
</dbReference>
<dbReference type="EMBL" id="PCTX01000009">
    <property type="protein sequence ID" value="PIP92371.1"/>
    <property type="molecule type" value="Genomic_DNA"/>
</dbReference>
<name>A0A2H0EDI6_9BACT</name>
<dbReference type="Proteomes" id="UP000229241">
    <property type="component" value="Unassembled WGS sequence"/>
</dbReference>
<evidence type="ECO:0000313" key="2">
    <source>
        <dbReference type="EMBL" id="PIP92371.1"/>
    </source>
</evidence>
<dbReference type="PANTHER" id="PTHR47539">
    <property type="entry name" value="PENTATRICOPEPTIDE REPEAT-CONTAINING PROTEIN OTP51, CHLOROPLASTIC"/>
    <property type="match status" value="1"/>
</dbReference>
<dbReference type="AlphaFoldDB" id="A0A2H0EDI6"/>
<feature type="domain" description="Homing endonuclease LAGLIDADG" evidence="1">
    <location>
        <begin position="19"/>
        <end position="185"/>
    </location>
</feature>
<dbReference type="GO" id="GO:0048564">
    <property type="term" value="P:photosystem I assembly"/>
    <property type="evidence" value="ECO:0007669"/>
    <property type="project" value="TreeGrafter"/>
</dbReference>
<dbReference type="GO" id="GO:0004519">
    <property type="term" value="F:endonuclease activity"/>
    <property type="evidence" value="ECO:0007669"/>
    <property type="project" value="InterPro"/>
</dbReference>
<reference evidence="2 3" key="1">
    <citation type="submission" date="2017-09" db="EMBL/GenBank/DDBJ databases">
        <title>Depth-based differentiation of microbial function through sediment-hosted aquifers and enrichment of novel symbionts in the deep terrestrial subsurface.</title>
        <authorList>
            <person name="Probst A.J."/>
            <person name="Ladd B."/>
            <person name="Jarett J.K."/>
            <person name="Geller-Mcgrath D.E."/>
            <person name="Sieber C.M."/>
            <person name="Emerson J.B."/>
            <person name="Anantharaman K."/>
            <person name="Thomas B.C."/>
            <person name="Malmstrom R."/>
            <person name="Stieglmeier M."/>
            <person name="Klingl A."/>
            <person name="Woyke T."/>
            <person name="Ryan C.M."/>
            <person name="Banfield J.F."/>
        </authorList>
    </citation>
    <scope>NUCLEOTIDE SEQUENCE [LARGE SCALE GENOMIC DNA]</scope>
    <source>
        <strain evidence="2">CG18_big_fil_WC_8_21_14_2_50_39_7</strain>
    </source>
</reference>